<dbReference type="RefSeq" id="WP_050100278.1">
    <property type="nucleotide sequence ID" value="NZ_CKQW01000018.1"/>
</dbReference>
<feature type="transmembrane region" description="Helical" evidence="1">
    <location>
        <begin position="31"/>
        <end position="50"/>
    </location>
</feature>
<organism evidence="2">
    <name type="scientific">Streptococcus pneumoniae</name>
    <dbReference type="NCBI Taxonomy" id="1313"/>
    <lineage>
        <taxon>Bacteria</taxon>
        <taxon>Bacillati</taxon>
        <taxon>Bacillota</taxon>
        <taxon>Bacilli</taxon>
        <taxon>Lactobacillales</taxon>
        <taxon>Streptococcaceae</taxon>
        <taxon>Streptococcus</taxon>
    </lineage>
</organism>
<keyword evidence="1" id="KW-1133">Transmembrane helix</keyword>
<evidence type="ECO:0000313" key="2">
    <source>
        <dbReference type="EMBL" id="VNP49669.1"/>
    </source>
</evidence>
<sequence>MSDNLKAYLFLLGFVILAGIAIFIFPQGHFFSNSILVLGCIPLLISIYYFTKIKLIGVYEFLKDIMDKIKGI</sequence>
<feature type="transmembrane region" description="Helical" evidence="1">
    <location>
        <begin position="7"/>
        <end position="25"/>
    </location>
</feature>
<keyword evidence="1" id="KW-0472">Membrane</keyword>
<evidence type="ECO:0000256" key="1">
    <source>
        <dbReference type="SAM" id="Phobius"/>
    </source>
</evidence>
<protein>
    <submittedName>
        <fullName evidence="2">Uncharacterized protein</fullName>
    </submittedName>
</protein>
<dbReference type="EMBL" id="CAATIN010000012">
    <property type="protein sequence ID" value="VNQ73067.1"/>
    <property type="molecule type" value="Genomic_DNA"/>
</dbReference>
<dbReference type="AlphaFoldDB" id="A0A4N2L3M3"/>
<keyword evidence="1" id="KW-0812">Transmembrane</keyword>
<proteinExistence type="predicted"/>
<reference evidence="2" key="1">
    <citation type="submission" date="2019-04" db="EMBL/GenBank/DDBJ databases">
        <authorList>
            <consortium name="Pathogen Informatics"/>
        </authorList>
    </citation>
    <scope>NUCLEOTIDE SEQUENCE</scope>
    <source>
        <strain evidence="2">GPSC33</strain>
    </source>
</reference>
<gene>
    <name evidence="3" type="ORF">SAMEA2658750_01757</name>
    <name evidence="2" type="ORF">SAMEA3208857_01845</name>
</gene>
<accession>A0A4N2L3M3</accession>
<name>A0A4N2L3M3_STREE</name>
<dbReference type="EMBL" id="CAATGI010000012">
    <property type="protein sequence ID" value="VNP49669.1"/>
    <property type="molecule type" value="Genomic_DNA"/>
</dbReference>
<evidence type="ECO:0000313" key="3">
    <source>
        <dbReference type="EMBL" id="VNQ73067.1"/>
    </source>
</evidence>